<feature type="domain" description="Bifunctional inhibitor/plant lipid transfer protein/seed storage helical" evidence="5">
    <location>
        <begin position="20"/>
        <end position="93"/>
    </location>
</feature>
<dbReference type="EMBL" id="JBBWWQ010000021">
    <property type="protein sequence ID" value="KAK8914608.1"/>
    <property type="molecule type" value="Genomic_DNA"/>
</dbReference>
<sequence length="112" mass="11977">MKMTSLLALCVTVSAALLVLSAAPSSAAEATCNPMKLKACATALILWKPPSAECCAALRAQKLCFCKYLSDPELRPIIRSEQSRRMAEKCGVRFPDYCIIDPATGGSNNIPV</sequence>
<evidence type="ECO:0000313" key="7">
    <source>
        <dbReference type="Proteomes" id="UP001418222"/>
    </source>
</evidence>
<dbReference type="InterPro" id="IPR033872">
    <property type="entry name" value="nsLTP2"/>
</dbReference>
<organism evidence="6 7">
    <name type="scientific">Platanthera zijinensis</name>
    <dbReference type="NCBI Taxonomy" id="2320716"/>
    <lineage>
        <taxon>Eukaryota</taxon>
        <taxon>Viridiplantae</taxon>
        <taxon>Streptophyta</taxon>
        <taxon>Embryophyta</taxon>
        <taxon>Tracheophyta</taxon>
        <taxon>Spermatophyta</taxon>
        <taxon>Magnoliopsida</taxon>
        <taxon>Liliopsida</taxon>
        <taxon>Asparagales</taxon>
        <taxon>Orchidaceae</taxon>
        <taxon>Orchidoideae</taxon>
        <taxon>Orchideae</taxon>
        <taxon>Orchidinae</taxon>
        <taxon>Platanthera</taxon>
    </lineage>
</organism>
<dbReference type="GO" id="GO:0006869">
    <property type="term" value="P:lipid transport"/>
    <property type="evidence" value="ECO:0007669"/>
    <property type="project" value="InterPro"/>
</dbReference>
<dbReference type="PANTHER" id="PTHR33214">
    <property type="entry name" value="BIFUNCTIONAL INHIBITOR/LIPID-TRANSFER PROTEIN/SEED STORAGE 2S ALBUMIN SUPERFAMILY PROTEIN"/>
    <property type="match status" value="1"/>
</dbReference>
<comment type="similarity">
    <text evidence="1">Belongs to the plant LTP family. B11E subfamily.</text>
</comment>
<dbReference type="SUPFAM" id="SSF47699">
    <property type="entry name" value="Bifunctional inhibitor/lipid-transfer protein/seed storage 2S albumin"/>
    <property type="match status" value="1"/>
</dbReference>
<keyword evidence="7" id="KW-1185">Reference proteome</keyword>
<evidence type="ECO:0000259" key="5">
    <source>
        <dbReference type="Pfam" id="PF14368"/>
    </source>
</evidence>
<feature type="signal peptide" evidence="4">
    <location>
        <begin position="1"/>
        <end position="28"/>
    </location>
</feature>
<dbReference type="AlphaFoldDB" id="A0AAP0AUB4"/>
<evidence type="ECO:0000256" key="2">
    <source>
        <dbReference type="ARBA" id="ARBA00022448"/>
    </source>
</evidence>
<keyword evidence="3" id="KW-0446">Lipid-binding</keyword>
<dbReference type="PANTHER" id="PTHR33214:SF69">
    <property type="entry name" value="BIFUNCTIONAL INHIBITOR_LIPID-TRANSFER PROTEIN_SEED STORAGE 2S ALBUMIN SUPERFAMILY PROTEIN"/>
    <property type="match status" value="1"/>
</dbReference>
<dbReference type="Proteomes" id="UP001418222">
    <property type="component" value="Unassembled WGS sequence"/>
</dbReference>
<dbReference type="InterPro" id="IPR016140">
    <property type="entry name" value="Bifunc_inhib/LTP/seed_store"/>
</dbReference>
<dbReference type="InterPro" id="IPR036312">
    <property type="entry name" value="Bifun_inhib/LTP/seed_sf"/>
</dbReference>
<comment type="caution">
    <text evidence="6">The sequence shown here is derived from an EMBL/GenBank/DDBJ whole genome shotgun (WGS) entry which is preliminary data.</text>
</comment>
<dbReference type="Gene3D" id="1.10.110.10">
    <property type="entry name" value="Plant lipid-transfer and hydrophobic proteins"/>
    <property type="match status" value="1"/>
</dbReference>
<feature type="chain" id="PRO_5042827871" description="Bifunctional inhibitor/plant lipid transfer protein/seed storage helical domain-containing protein" evidence="4">
    <location>
        <begin position="29"/>
        <end position="112"/>
    </location>
</feature>
<evidence type="ECO:0000256" key="3">
    <source>
        <dbReference type="ARBA" id="ARBA00023121"/>
    </source>
</evidence>
<keyword evidence="4" id="KW-0732">Signal</keyword>
<evidence type="ECO:0000256" key="1">
    <source>
        <dbReference type="ARBA" id="ARBA00009707"/>
    </source>
</evidence>
<gene>
    <name evidence="6" type="ORF">KSP39_PZI024267</name>
</gene>
<evidence type="ECO:0000313" key="6">
    <source>
        <dbReference type="EMBL" id="KAK8914608.1"/>
    </source>
</evidence>
<evidence type="ECO:0000256" key="4">
    <source>
        <dbReference type="SAM" id="SignalP"/>
    </source>
</evidence>
<dbReference type="GO" id="GO:0008289">
    <property type="term" value="F:lipid binding"/>
    <property type="evidence" value="ECO:0007669"/>
    <property type="project" value="UniProtKB-KW"/>
</dbReference>
<protein>
    <recommendedName>
        <fullName evidence="5">Bifunctional inhibitor/plant lipid transfer protein/seed storage helical domain-containing protein</fullName>
    </recommendedName>
</protein>
<accession>A0AAP0AUB4</accession>
<keyword evidence="2" id="KW-0813">Transport</keyword>
<reference evidence="6 7" key="1">
    <citation type="journal article" date="2022" name="Nat. Plants">
        <title>Genomes of leafy and leafless Platanthera orchids illuminate the evolution of mycoheterotrophy.</title>
        <authorList>
            <person name="Li M.H."/>
            <person name="Liu K.W."/>
            <person name="Li Z."/>
            <person name="Lu H.C."/>
            <person name="Ye Q.L."/>
            <person name="Zhang D."/>
            <person name="Wang J.Y."/>
            <person name="Li Y.F."/>
            <person name="Zhong Z.M."/>
            <person name="Liu X."/>
            <person name="Yu X."/>
            <person name="Liu D.K."/>
            <person name="Tu X.D."/>
            <person name="Liu B."/>
            <person name="Hao Y."/>
            <person name="Liao X.Y."/>
            <person name="Jiang Y.T."/>
            <person name="Sun W.H."/>
            <person name="Chen J."/>
            <person name="Chen Y.Q."/>
            <person name="Ai Y."/>
            <person name="Zhai J.W."/>
            <person name="Wu S.S."/>
            <person name="Zhou Z."/>
            <person name="Hsiao Y.Y."/>
            <person name="Wu W.L."/>
            <person name="Chen Y.Y."/>
            <person name="Lin Y.F."/>
            <person name="Hsu J.L."/>
            <person name="Li C.Y."/>
            <person name="Wang Z.W."/>
            <person name="Zhao X."/>
            <person name="Zhong W.Y."/>
            <person name="Ma X.K."/>
            <person name="Ma L."/>
            <person name="Huang J."/>
            <person name="Chen G.Z."/>
            <person name="Huang M.Z."/>
            <person name="Huang L."/>
            <person name="Peng D.H."/>
            <person name="Luo Y.B."/>
            <person name="Zou S.Q."/>
            <person name="Chen S.P."/>
            <person name="Lan S."/>
            <person name="Tsai W.C."/>
            <person name="Van de Peer Y."/>
            <person name="Liu Z.J."/>
        </authorList>
    </citation>
    <scope>NUCLEOTIDE SEQUENCE [LARGE SCALE GENOMIC DNA]</scope>
    <source>
        <strain evidence="6">Lor287</strain>
    </source>
</reference>
<proteinExistence type="inferred from homology"/>
<name>A0AAP0AUB4_9ASPA</name>
<dbReference type="Pfam" id="PF14368">
    <property type="entry name" value="LTP_2"/>
    <property type="match status" value="1"/>
</dbReference>